<keyword evidence="2 6" id="KW-0812">Transmembrane</keyword>
<dbReference type="PROSITE" id="PS00216">
    <property type="entry name" value="SUGAR_TRANSPORT_1"/>
    <property type="match status" value="1"/>
</dbReference>
<dbReference type="AlphaFoldDB" id="A0A0D0CLC1"/>
<evidence type="ECO:0000256" key="3">
    <source>
        <dbReference type="ARBA" id="ARBA00022989"/>
    </source>
</evidence>
<feature type="transmembrane region" description="Helical" evidence="6">
    <location>
        <begin position="44"/>
        <end position="72"/>
    </location>
</feature>
<protein>
    <recommendedName>
        <fullName evidence="7">Major facilitator superfamily (MFS) profile domain-containing protein</fullName>
    </recommendedName>
</protein>
<keyword evidence="9" id="KW-1185">Reference proteome</keyword>
<feature type="transmembrane region" description="Helical" evidence="6">
    <location>
        <begin position="198"/>
        <end position="219"/>
    </location>
</feature>
<keyword evidence="4 6" id="KW-0472">Membrane</keyword>
<dbReference type="InterPro" id="IPR020846">
    <property type="entry name" value="MFS_dom"/>
</dbReference>
<feature type="transmembrane region" description="Helical" evidence="6">
    <location>
        <begin position="323"/>
        <end position="346"/>
    </location>
</feature>
<dbReference type="GO" id="GO:0016020">
    <property type="term" value="C:membrane"/>
    <property type="evidence" value="ECO:0007669"/>
    <property type="project" value="UniProtKB-SubCell"/>
</dbReference>
<feature type="domain" description="Major facilitator superfamily (MFS) profile" evidence="7">
    <location>
        <begin position="44"/>
        <end position="519"/>
    </location>
</feature>
<dbReference type="HOGENOM" id="CLU_001265_46_14_1"/>
<dbReference type="Pfam" id="PF00083">
    <property type="entry name" value="Sugar_tr"/>
    <property type="match status" value="1"/>
</dbReference>
<dbReference type="PANTHER" id="PTHR24064">
    <property type="entry name" value="SOLUTE CARRIER FAMILY 22 MEMBER"/>
    <property type="match status" value="1"/>
</dbReference>
<evidence type="ECO:0000256" key="2">
    <source>
        <dbReference type="ARBA" id="ARBA00022692"/>
    </source>
</evidence>
<evidence type="ECO:0000313" key="9">
    <source>
        <dbReference type="Proteomes" id="UP000053593"/>
    </source>
</evidence>
<dbReference type="Gene3D" id="1.20.1250.20">
    <property type="entry name" value="MFS general substrate transporter like domains"/>
    <property type="match status" value="2"/>
</dbReference>
<evidence type="ECO:0000259" key="7">
    <source>
        <dbReference type="PROSITE" id="PS50850"/>
    </source>
</evidence>
<evidence type="ECO:0000256" key="5">
    <source>
        <dbReference type="SAM" id="MobiDB-lite"/>
    </source>
</evidence>
<accession>A0A0D0CLC1</accession>
<dbReference type="PROSITE" id="PS00217">
    <property type="entry name" value="SUGAR_TRANSPORT_2"/>
    <property type="match status" value="1"/>
</dbReference>
<evidence type="ECO:0000256" key="6">
    <source>
        <dbReference type="SAM" id="Phobius"/>
    </source>
</evidence>
<keyword evidence="3 6" id="KW-1133">Transmembrane helix</keyword>
<evidence type="ECO:0000256" key="1">
    <source>
        <dbReference type="ARBA" id="ARBA00004141"/>
    </source>
</evidence>
<feature type="transmembrane region" description="Helical" evidence="6">
    <location>
        <begin position="366"/>
        <end position="387"/>
    </location>
</feature>
<evidence type="ECO:0000313" key="8">
    <source>
        <dbReference type="EMBL" id="KIK59352.1"/>
    </source>
</evidence>
<evidence type="ECO:0000256" key="4">
    <source>
        <dbReference type="ARBA" id="ARBA00023136"/>
    </source>
</evidence>
<proteinExistence type="predicted"/>
<dbReference type="CDD" id="cd17364">
    <property type="entry name" value="MFS_PhT"/>
    <property type="match status" value="1"/>
</dbReference>
<comment type="subcellular location">
    <subcellularLocation>
        <location evidence="1">Membrane</location>
        <topology evidence="1">Multi-pass membrane protein</topology>
    </subcellularLocation>
</comment>
<dbReference type="EMBL" id="KN834780">
    <property type="protein sequence ID" value="KIK59352.1"/>
    <property type="molecule type" value="Genomic_DNA"/>
</dbReference>
<gene>
    <name evidence="8" type="ORF">GYMLUDRAFT_85974</name>
</gene>
<feature type="transmembrane region" description="Helical" evidence="6">
    <location>
        <begin position="399"/>
        <end position="419"/>
    </location>
</feature>
<organism evidence="8 9">
    <name type="scientific">Collybiopsis luxurians FD-317 M1</name>
    <dbReference type="NCBI Taxonomy" id="944289"/>
    <lineage>
        <taxon>Eukaryota</taxon>
        <taxon>Fungi</taxon>
        <taxon>Dikarya</taxon>
        <taxon>Basidiomycota</taxon>
        <taxon>Agaricomycotina</taxon>
        <taxon>Agaricomycetes</taxon>
        <taxon>Agaricomycetidae</taxon>
        <taxon>Agaricales</taxon>
        <taxon>Marasmiineae</taxon>
        <taxon>Omphalotaceae</taxon>
        <taxon>Collybiopsis</taxon>
        <taxon>Collybiopsis luxurians</taxon>
    </lineage>
</organism>
<feature type="compositionally biased region" description="Basic and acidic residues" evidence="5">
    <location>
        <begin position="7"/>
        <end position="22"/>
    </location>
</feature>
<sequence>MDNAGLDSHERHPSHRSTSERLGDRLEQALEAMNTAPLSFHVKVCFVAGIGFFTDAYDIFAISIASTMLGSIYGPAPLNPNTLRQLTPNQDLGIKIATPVGTVIGQLLFGWLADHVGRKKTYGLELVLIIFTNFAQAIAGGGPAINVIGTLILWRFLMGLGVGGDYPISAVIASEFASAESRGRSLVSVFSAQGLGQLDGYSLDLAASIVALIVTSAFKDSMITNPDVIDYAWRILIGVGCIPGVIALYFRLTVPETPRFTLDVERNIEQAARDIENALSIVEPADPLPGFIPRPQTHVASWADFKAFFGQWKNMKILLSAGYSWFALDIAVYGLGLNIPIILRAVGFNTGGSNSSESLYVNLRNVSVGNLILTVAGLIPGYVASFFLIDRWGRKPIQFMGFCVLTVLYIGMGFAYGHLKQNSGKVFFALYCIAGFFQNFGPNTTTFVVPAEVFPTRYRSTAHGIAAASGKLGAVIAEAGFARLQNHGGPEAFLGHILEICAFFMLTGVVSTLFIPETKCRTLEDLSSEENGKLQRRGNRDTTQMVTLTRTISPLITRQ</sequence>
<reference evidence="8 9" key="1">
    <citation type="submission" date="2014-04" db="EMBL/GenBank/DDBJ databases">
        <title>Evolutionary Origins and Diversification of the Mycorrhizal Mutualists.</title>
        <authorList>
            <consortium name="DOE Joint Genome Institute"/>
            <consortium name="Mycorrhizal Genomics Consortium"/>
            <person name="Kohler A."/>
            <person name="Kuo A."/>
            <person name="Nagy L.G."/>
            <person name="Floudas D."/>
            <person name="Copeland A."/>
            <person name="Barry K.W."/>
            <person name="Cichocki N."/>
            <person name="Veneault-Fourrey C."/>
            <person name="LaButti K."/>
            <person name="Lindquist E.A."/>
            <person name="Lipzen A."/>
            <person name="Lundell T."/>
            <person name="Morin E."/>
            <person name="Murat C."/>
            <person name="Riley R."/>
            <person name="Ohm R."/>
            <person name="Sun H."/>
            <person name="Tunlid A."/>
            <person name="Henrissat B."/>
            <person name="Grigoriev I.V."/>
            <person name="Hibbett D.S."/>
            <person name="Martin F."/>
        </authorList>
    </citation>
    <scope>NUCLEOTIDE SEQUENCE [LARGE SCALE GENOMIC DNA]</scope>
    <source>
        <strain evidence="8 9">FD-317 M1</strain>
    </source>
</reference>
<dbReference type="InterPro" id="IPR005828">
    <property type="entry name" value="MFS_sugar_transport-like"/>
</dbReference>
<feature type="region of interest" description="Disordered" evidence="5">
    <location>
        <begin position="1"/>
        <end position="22"/>
    </location>
</feature>
<dbReference type="PROSITE" id="PS50850">
    <property type="entry name" value="MFS"/>
    <property type="match status" value="1"/>
</dbReference>
<feature type="transmembrane region" description="Helical" evidence="6">
    <location>
        <begin position="92"/>
        <end position="112"/>
    </location>
</feature>
<dbReference type="OrthoDB" id="433512at2759"/>
<dbReference type="SUPFAM" id="SSF103473">
    <property type="entry name" value="MFS general substrate transporter"/>
    <property type="match status" value="1"/>
</dbReference>
<dbReference type="InterPro" id="IPR036259">
    <property type="entry name" value="MFS_trans_sf"/>
</dbReference>
<dbReference type="Proteomes" id="UP000053593">
    <property type="component" value="Unassembled WGS sequence"/>
</dbReference>
<feature type="transmembrane region" description="Helical" evidence="6">
    <location>
        <begin position="124"/>
        <end position="145"/>
    </location>
</feature>
<dbReference type="InterPro" id="IPR005829">
    <property type="entry name" value="Sugar_transporter_CS"/>
</dbReference>
<name>A0A0D0CLC1_9AGAR</name>
<feature type="transmembrane region" description="Helical" evidence="6">
    <location>
        <begin position="493"/>
        <end position="515"/>
    </location>
</feature>
<dbReference type="GO" id="GO:0022857">
    <property type="term" value="F:transmembrane transporter activity"/>
    <property type="evidence" value="ECO:0007669"/>
    <property type="project" value="InterPro"/>
</dbReference>
<feature type="transmembrane region" description="Helical" evidence="6">
    <location>
        <begin position="231"/>
        <end position="250"/>
    </location>
</feature>